<evidence type="ECO:0000256" key="6">
    <source>
        <dbReference type="ARBA" id="ARBA00022989"/>
    </source>
</evidence>
<keyword evidence="3" id="KW-0813">Transport</keyword>
<dbReference type="Proteomes" id="UP001501079">
    <property type="component" value="Unassembled WGS sequence"/>
</dbReference>
<dbReference type="SUPFAM" id="SSF103473">
    <property type="entry name" value="MFS general substrate transporter"/>
    <property type="match status" value="1"/>
</dbReference>
<evidence type="ECO:0000256" key="1">
    <source>
        <dbReference type="ARBA" id="ARBA00004651"/>
    </source>
</evidence>
<evidence type="ECO:0000256" key="8">
    <source>
        <dbReference type="SAM" id="Phobius"/>
    </source>
</evidence>
<evidence type="ECO:0000256" key="5">
    <source>
        <dbReference type="ARBA" id="ARBA00022692"/>
    </source>
</evidence>
<feature type="transmembrane region" description="Helical" evidence="8">
    <location>
        <begin position="250"/>
        <end position="269"/>
    </location>
</feature>
<dbReference type="InterPro" id="IPR011701">
    <property type="entry name" value="MFS"/>
</dbReference>
<comment type="caution">
    <text evidence="10">The sequence shown here is derived from an EMBL/GenBank/DDBJ whole genome shotgun (WGS) entry which is preliminary data.</text>
</comment>
<feature type="transmembrane region" description="Helical" evidence="8">
    <location>
        <begin position="348"/>
        <end position="366"/>
    </location>
</feature>
<evidence type="ECO:0000256" key="7">
    <source>
        <dbReference type="ARBA" id="ARBA00023136"/>
    </source>
</evidence>
<accession>A0ABP8A6V8</accession>
<keyword evidence="6 8" id="KW-1133">Transmembrane helix</keyword>
<keyword evidence="4" id="KW-1003">Cell membrane</keyword>
<proteinExistence type="inferred from homology"/>
<keyword evidence="11" id="KW-1185">Reference proteome</keyword>
<feature type="transmembrane region" description="Helical" evidence="8">
    <location>
        <begin position="80"/>
        <end position="97"/>
    </location>
</feature>
<dbReference type="PANTHER" id="PTHR43271:SF1">
    <property type="entry name" value="INNER MEMBRANE TRANSPORT PROTEIN YNFM"/>
    <property type="match status" value="1"/>
</dbReference>
<dbReference type="InterPro" id="IPR020846">
    <property type="entry name" value="MFS_dom"/>
</dbReference>
<feature type="domain" description="Major facilitator superfamily (MFS) profile" evidence="9">
    <location>
        <begin position="14"/>
        <end position="395"/>
    </location>
</feature>
<evidence type="ECO:0000256" key="2">
    <source>
        <dbReference type="ARBA" id="ARBA00008335"/>
    </source>
</evidence>
<gene>
    <name evidence="10" type="ORF">GCM10022287_30680</name>
</gene>
<protein>
    <submittedName>
        <fullName evidence="10">MFS transporter</fullName>
    </submittedName>
</protein>
<name>A0ABP8A6V8_9MICO</name>
<evidence type="ECO:0000256" key="3">
    <source>
        <dbReference type="ARBA" id="ARBA00022448"/>
    </source>
</evidence>
<dbReference type="InterPro" id="IPR036259">
    <property type="entry name" value="MFS_trans_sf"/>
</dbReference>
<dbReference type="Pfam" id="PF07690">
    <property type="entry name" value="MFS_1"/>
    <property type="match status" value="1"/>
</dbReference>
<feature type="transmembrane region" description="Helical" evidence="8">
    <location>
        <begin position="47"/>
        <end position="68"/>
    </location>
</feature>
<evidence type="ECO:0000313" key="11">
    <source>
        <dbReference type="Proteomes" id="UP001501079"/>
    </source>
</evidence>
<reference evidence="11" key="1">
    <citation type="journal article" date="2019" name="Int. J. Syst. Evol. Microbiol.">
        <title>The Global Catalogue of Microorganisms (GCM) 10K type strain sequencing project: providing services to taxonomists for standard genome sequencing and annotation.</title>
        <authorList>
            <consortium name="The Broad Institute Genomics Platform"/>
            <consortium name="The Broad Institute Genome Sequencing Center for Infectious Disease"/>
            <person name="Wu L."/>
            <person name="Ma J."/>
        </authorList>
    </citation>
    <scope>NUCLEOTIDE SEQUENCE [LARGE SCALE GENOMIC DNA]</scope>
    <source>
        <strain evidence="11">JCM 17591</strain>
    </source>
</reference>
<dbReference type="PANTHER" id="PTHR43271">
    <property type="entry name" value="BLL2771 PROTEIN"/>
    <property type="match status" value="1"/>
</dbReference>
<feature type="transmembrane region" description="Helical" evidence="8">
    <location>
        <begin position="221"/>
        <end position="238"/>
    </location>
</feature>
<feature type="transmembrane region" description="Helical" evidence="8">
    <location>
        <begin position="103"/>
        <end position="126"/>
    </location>
</feature>
<sequence>MAGFERGSRGYRRMLGALFLAGIATFAQLYAPQAVLPLIARSFRVDATASALSISAATVGLAIGVIPWSLAGDRIGRARAMSIALVAATVLGVLAPLTPAFPLFLAGRVLEGLFLGGVPALAIAYLSEEISAAHSARAAGTYVAGTTIGGLLGRIVAGPLADLAGWRTGVLVVIAICACATAGFIALAPRPTHAPRLMRTGATDAGLGRTLAVHLRSPRQLALYAQAFLLMGGFVAMYNYLGFRLERHPFSLPASLIALVFLAYLAGTWSSAQAGALATRLGRRAVLLGSVAVMAAGVAITLVDVLWVVLVGLVVATAGFFGAHAIASGWTGHDAAFGRGQAAALYNLAYYAGSSLFGWLGGFAFVGGGWPAAALLIGGLAVLAGAIALTLPRRV</sequence>
<comment type="subcellular location">
    <subcellularLocation>
        <location evidence="1">Cell membrane</location>
        <topology evidence="1">Multi-pass membrane protein</topology>
    </subcellularLocation>
</comment>
<dbReference type="EMBL" id="BAABBW010000005">
    <property type="protein sequence ID" value="GAA4179043.1"/>
    <property type="molecule type" value="Genomic_DNA"/>
</dbReference>
<dbReference type="PROSITE" id="PS50850">
    <property type="entry name" value="MFS"/>
    <property type="match status" value="1"/>
</dbReference>
<evidence type="ECO:0000259" key="9">
    <source>
        <dbReference type="PROSITE" id="PS50850"/>
    </source>
</evidence>
<feature type="transmembrane region" description="Helical" evidence="8">
    <location>
        <begin position="169"/>
        <end position="189"/>
    </location>
</feature>
<comment type="similarity">
    <text evidence="2">Belongs to the major facilitator superfamily.</text>
</comment>
<evidence type="ECO:0000313" key="10">
    <source>
        <dbReference type="EMBL" id="GAA4179043.1"/>
    </source>
</evidence>
<organism evidence="10 11">
    <name type="scientific">Gryllotalpicola koreensis</name>
    <dbReference type="NCBI Taxonomy" id="993086"/>
    <lineage>
        <taxon>Bacteria</taxon>
        <taxon>Bacillati</taxon>
        <taxon>Actinomycetota</taxon>
        <taxon>Actinomycetes</taxon>
        <taxon>Micrococcales</taxon>
        <taxon>Microbacteriaceae</taxon>
        <taxon>Gryllotalpicola</taxon>
    </lineage>
</organism>
<feature type="transmembrane region" description="Helical" evidence="8">
    <location>
        <begin position="306"/>
        <end position="327"/>
    </location>
</feature>
<feature type="transmembrane region" description="Helical" evidence="8">
    <location>
        <begin position="281"/>
        <end position="300"/>
    </location>
</feature>
<feature type="transmembrane region" description="Helical" evidence="8">
    <location>
        <begin position="372"/>
        <end position="391"/>
    </location>
</feature>
<evidence type="ECO:0000256" key="4">
    <source>
        <dbReference type="ARBA" id="ARBA00022475"/>
    </source>
</evidence>
<dbReference type="RefSeq" id="WP_344756004.1">
    <property type="nucleotide sequence ID" value="NZ_BAABBW010000005.1"/>
</dbReference>
<dbReference type="Gene3D" id="1.20.1250.20">
    <property type="entry name" value="MFS general substrate transporter like domains"/>
    <property type="match status" value="2"/>
</dbReference>
<keyword evidence="7 8" id="KW-0472">Membrane</keyword>
<dbReference type="CDD" id="cd17324">
    <property type="entry name" value="MFS_NepI_like"/>
    <property type="match status" value="1"/>
</dbReference>
<keyword evidence="5 8" id="KW-0812">Transmembrane</keyword>
<feature type="transmembrane region" description="Helical" evidence="8">
    <location>
        <begin position="138"/>
        <end position="157"/>
    </location>
</feature>